<accession>A0A284RFD6</accession>
<dbReference type="InterPro" id="IPR008962">
    <property type="entry name" value="PapD-like_sf"/>
</dbReference>
<comment type="similarity">
    <text evidence="2">Belongs to the VAMP-associated protein (VAP) (TC 9.B.17) family.</text>
</comment>
<dbReference type="PANTHER" id="PTHR10809:SF6">
    <property type="entry name" value="AT11025P-RELATED"/>
    <property type="match status" value="1"/>
</dbReference>
<feature type="compositionally biased region" description="Low complexity" evidence="6">
    <location>
        <begin position="1204"/>
        <end position="1215"/>
    </location>
</feature>
<evidence type="ECO:0000256" key="5">
    <source>
        <dbReference type="ARBA" id="ARBA00023136"/>
    </source>
</evidence>
<feature type="compositionally biased region" description="Basic and acidic residues" evidence="6">
    <location>
        <begin position="1311"/>
        <end position="1327"/>
    </location>
</feature>
<dbReference type="InterPro" id="IPR016024">
    <property type="entry name" value="ARM-type_fold"/>
</dbReference>
<dbReference type="EMBL" id="FUEG01000008">
    <property type="protein sequence ID" value="SJL07471.1"/>
    <property type="molecule type" value="Genomic_DNA"/>
</dbReference>
<dbReference type="Gene3D" id="2.60.40.10">
    <property type="entry name" value="Immunoglobulins"/>
    <property type="match status" value="2"/>
</dbReference>
<dbReference type="PANTHER" id="PTHR10809">
    <property type="entry name" value="VESICLE-ASSOCIATED MEMBRANE PROTEIN-ASSOCIATED PROTEIN"/>
    <property type="match status" value="1"/>
</dbReference>
<feature type="domain" description="MSP" evidence="7">
    <location>
        <begin position="1332"/>
        <end position="1456"/>
    </location>
</feature>
<keyword evidence="4" id="KW-1133">Transmembrane helix</keyword>
<dbReference type="InterPro" id="IPR013783">
    <property type="entry name" value="Ig-like_fold"/>
</dbReference>
<dbReference type="GO" id="GO:0005789">
    <property type="term" value="C:endoplasmic reticulum membrane"/>
    <property type="evidence" value="ECO:0007669"/>
    <property type="project" value="InterPro"/>
</dbReference>
<dbReference type="OMA" id="YGQVTPH"/>
<dbReference type="STRING" id="47428.A0A284RFD6"/>
<dbReference type="GO" id="GO:0005886">
    <property type="term" value="C:plasma membrane"/>
    <property type="evidence" value="ECO:0007669"/>
    <property type="project" value="TreeGrafter"/>
</dbReference>
<dbReference type="Proteomes" id="UP000219338">
    <property type="component" value="Unassembled WGS sequence"/>
</dbReference>
<feature type="region of interest" description="Disordered" evidence="6">
    <location>
        <begin position="1"/>
        <end position="88"/>
    </location>
</feature>
<proteinExistence type="inferred from homology"/>
<evidence type="ECO:0000256" key="1">
    <source>
        <dbReference type="ARBA" id="ARBA00004211"/>
    </source>
</evidence>
<sequence length="1641" mass="182634">MSLPTPPSTSHRADKENRPIASSSRVLWSPNDKIHPLSSLPRIPQIRSASKDHPTKSILKKPSRLSPIPETSKREITPEPSSPQEDDKYLLTPLSKIVASDPPMSDLVESYSILTARLRSCIPDADEVKPSWPLFNPLRDHREKLAGAIVRDVGRALVDPLAGALTEKDQNRVFLPSPQQSPKKKRGMDAEQVKYARDLCTTSHAVIKFLGFILTLPPIFEIFTEGELRSVLTSVLAIPLAKELPTLYTRKTCALSIWLIQVQRLPVEVLEPAADRIAYALSRGVDGELGKEGKKGSANDGLRAIHDLSLHLPSTFVPAFTKIISSVFTNLLSPSIALRVQACHALGGLALASSFLPSSEIHPELSESVAIFLTTIPPKPSPSKNKDSSAHAEAPIVRTLRTTLSATDPLHVAHGPVWGLHILASFLALLRSRAYDDQAIFRIISALFQLPMRHKKNSVRGLLCVVWRVITWVYFQPRLPLSDELTSSTGATHRLVSTRENWWKFVKTIVSMHAGISTLTALFASGTISEVMDRAIDLLEHMIHKRDSTCKDALAVMRQLIGFEAPDVEWNWSLLTPQSLFSSNPGLLTVDFKVLQTVVSPMYEECAGVHDIRSFSKEDLMDGRILTAFFDVWRKGVACFGLNDEETVSEITLTWKCLLNAYLITHEESGSYAMGEVAQMAVETLEDILKDSNVMAHAPSPSSSPINTLAKKPPCTPVALHKLKVVQDLWTITRELIPKGNLCVANRLLACLMKNESDLTDGDECVRKEWASLCAQVAIVCELEELKAFWSFVVDADIPAWKWNWSEAVRSIVWRGFAEAWHHEGTWESIIVLLNVPFLPEHIWDLTDNDFRAWESLLGVGIEKAFDYGMDASEFIDSVASNVSQNLDPTVTSATRITDALISRMDMADVRQIPTSLVDLLNETLRTSYPPEPSNMTTSLWMVRSLVRMLETCPPELISNVLNVLQEGLSLWISDEFKAFEPSDYSGDILSLYEVVLMSMQSLPRDHENLAHFSALIEAAFYGREDKPQGTFDAFTDFWQDTFSTKIPLSDWPQTVRGFFGICEPPVGIDPVEGTLHDICPPGEVEETSIFTAPPSSPIRTPARPHKSPATFSRHSDIMLCTPESPTVSGRVSRRSSSGKKVNWIDNKENIPLRTPVTRSSKGKRRLSSDGNEGPTPKKQKSRHAVKESPGSEDEVHKALAVDSSPSSTVFSSGGSSSGKRKRIIMESVEVPTLREVNRRRLAGTPKSHGLSPSGSFDDMLFREISKKHSSSGSNGSDDSVSSPTTEPASSDDDPHYGQVTPHHLISPDIPCRRNEDEDDRHSHDPPSDDSILCPSPTKDRYPTTGPFNETANRKVLFWNEDPKKDLVFKAEVEISNPKGQEYSITPSTGRVEPNKSIRLTLTRHAMAEDPGPCTDLFKLKSCLVTPTTKIKDLDSYWEGKRKSSSDIHVQHLRLTWLQDPNSEAGNAVNVKPENTTIVIPANAQIHAIPSGGFEIHNPRSNWVLYRLVVTNKGFTFTDPTEGLVRPSETREFQVRCRAGTYLRPLDKLVILTAELPSSIDVSQLKRVSDIWLHERNLGVNHHTLRVVEGQVQKESRIEDEEAELMMDCSEEEELGELDIHDDDINVKRSSWLAKAMSRFR</sequence>
<evidence type="ECO:0000256" key="3">
    <source>
        <dbReference type="ARBA" id="ARBA00022692"/>
    </source>
</evidence>
<dbReference type="InterPro" id="IPR000535">
    <property type="entry name" value="MSP_dom"/>
</dbReference>
<dbReference type="PROSITE" id="PS50202">
    <property type="entry name" value="MSP"/>
    <property type="match status" value="2"/>
</dbReference>
<evidence type="ECO:0000256" key="2">
    <source>
        <dbReference type="ARBA" id="ARBA00008932"/>
    </source>
</evidence>
<dbReference type="GO" id="GO:0061817">
    <property type="term" value="P:endoplasmic reticulum-plasma membrane tethering"/>
    <property type="evidence" value="ECO:0007669"/>
    <property type="project" value="TreeGrafter"/>
</dbReference>
<dbReference type="GO" id="GO:0090158">
    <property type="term" value="P:endoplasmic reticulum membrane organization"/>
    <property type="evidence" value="ECO:0007669"/>
    <property type="project" value="TreeGrafter"/>
</dbReference>
<evidence type="ECO:0000313" key="9">
    <source>
        <dbReference type="Proteomes" id="UP000219338"/>
    </source>
</evidence>
<organism evidence="8 9">
    <name type="scientific">Armillaria ostoyae</name>
    <name type="common">Armillaria root rot fungus</name>
    <dbReference type="NCBI Taxonomy" id="47428"/>
    <lineage>
        <taxon>Eukaryota</taxon>
        <taxon>Fungi</taxon>
        <taxon>Dikarya</taxon>
        <taxon>Basidiomycota</taxon>
        <taxon>Agaricomycotina</taxon>
        <taxon>Agaricomycetes</taxon>
        <taxon>Agaricomycetidae</taxon>
        <taxon>Agaricales</taxon>
        <taxon>Marasmiineae</taxon>
        <taxon>Physalacriaceae</taxon>
        <taxon>Armillaria</taxon>
    </lineage>
</organism>
<evidence type="ECO:0000256" key="6">
    <source>
        <dbReference type="SAM" id="MobiDB-lite"/>
    </source>
</evidence>
<dbReference type="SUPFAM" id="SSF49354">
    <property type="entry name" value="PapD-like"/>
    <property type="match status" value="2"/>
</dbReference>
<feature type="domain" description="MSP" evidence="7">
    <location>
        <begin position="1468"/>
        <end position="1590"/>
    </location>
</feature>
<evidence type="ECO:0000259" key="7">
    <source>
        <dbReference type="PROSITE" id="PS50202"/>
    </source>
</evidence>
<feature type="region of interest" description="Disordered" evidence="6">
    <location>
        <begin position="1092"/>
        <end position="1347"/>
    </location>
</feature>
<dbReference type="OrthoDB" id="2591260at2759"/>
<name>A0A284RFD6_ARMOS</name>
<keyword evidence="5" id="KW-0472">Membrane</keyword>
<feature type="compositionally biased region" description="Low complexity" evidence="6">
    <location>
        <begin position="1271"/>
        <end position="1283"/>
    </location>
</feature>
<dbReference type="InterPro" id="IPR016763">
    <property type="entry name" value="VAP"/>
</dbReference>
<dbReference type="SUPFAM" id="SSF48371">
    <property type="entry name" value="ARM repeat"/>
    <property type="match status" value="1"/>
</dbReference>
<keyword evidence="9" id="KW-1185">Reference proteome</keyword>
<evidence type="ECO:0000313" key="8">
    <source>
        <dbReference type="EMBL" id="SJL07471.1"/>
    </source>
</evidence>
<protein>
    <recommendedName>
        <fullName evidence="7">MSP domain-containing protein</fullName>
    </recommendedName>
</protein>
<gene>
    <name evidence="8" type="ORF">ARMOST_10821</name>
</gene>
<keyword evidence="3" id="KW-0812">Transmembrane</keyword>
<reference evidence="9" key="1">
    <citation type="journal article" date="2017" name="Nat. Ecol. Evol.">
        <title>Genome expansion and lineage-specific genetic innovations in the forest pathogenic fungi Armillaria.</title>
        <authorList>
            <person name="Sipos G."/>
            <person name="Prasanna A.N."/>
            <person name="Walter M.C."/>
            <person name="O'Connor E."/>
            <person name="Balint B."/>
            <person name="Krizsan K."/>
            <person name="Kiss B."/>
            <person name="Hess J."/>
            <person name="Varga T."/>
            <person name="Slot J."/>
            <person name="Riley R."/>
            <person name="Boka B."/>
            <person name="Rigling D."/>
            <person name="Barry K."/>
            <person name="Lee J."/>
            <person name="Mihaltcheva S."/>
            <person name="LaButti K."/>
            <person name="Lipzen A."/>
            <person name="Waldron R."/>
            <person name="Moloney N.M."/>
            <person name="Sperisen C."/>
            <person name="Kredics L."/>
            <person name="Vagvoelgyi C."/>
            <person name="Patrignani A."/>
            <person name="Fitzpatrick D."/>
            <person name="Nagy I."/>
            <person name="Doyle S."/>
            <person name="Anderson J.B."/>
            <person name="Grigoriev I.V."/>
            <person name="Gueldener U."/>
            <person name="Muensterkoetter M."/>
            <person name="Nagy L.G."/>
        </authorList>
    </citation>
    <scope>NUCLEOTIDE SEQUENCE [LARGE SCALE GENOMIC DNA]</scope>
    <source>
        <strain evidence="9">C18/9</strain>
    </source>
</reference>
<comment type="subcellular location">
    <subcellularLocation>
        <location evidence="1">Membrane</location>
        <topology evidence="1">Single-pass type IV membrane protein</topology>
    </subcellularLocation>
</comment>
<evidence type="ECO:0000256" key="4">
    <source>
        <dbReference type="ARBA" id="ARBA00022989"/>
    </source>
</evidence>